<evidence type="ECO:0000313" key="3">
    <source>
        <dbReference type="Proteomes" id="UP000015105"/>
    </source>
</evidence>
<reference evidence="2" key="4">
    <citation type="submission" date="2019-03" db="UniProtKB">
        <authorList>
            <consortium name="EnsemblPlants"/>
        </authorList>
    </citation>
    <scope>IDENTIFICATION</scope>
</reference>
<keyword evidence="3" id="KW-1185">Reference proteome</keyword>
<dbReference type="Pfam" id="PF13966">
    <property type="entry name" value="zf-RVT"/>
    <property type="match status" value="1"/>
</dbReference>
<reference evidence="2" key="3">
    <citation type="journal article" date="2017" name="Nature">
        <title>Genome sequence of the progenitor of the wheat D genome Aegilops tauschii.</title>
        <authorList>
            <person name="Luo M.C."/>
            <person name="Gu Y.Q."/>
            <person name="Puiu D."/>
            <person name="Wang H."/>
            <person name="Twardziok S.O."/>
            <person name="Deal K.R."/>
            <person name="Huo N."/>
            <person name="Zhu T."/>
            <person name="Wang L."/>
            <person name="Wang Y."/>
            <person name="McGuire P.E."/>
            <person name="Liu S."/>
            <person name="Long H."/>
            <person name="Ramasamy R.K."/>
            <person name="Rodriguez J.C."/>
            <person name="Van S.L."/>
            <person name="Yuan L."/>
            <person name="Wang Z."/>
            <person name="Xia Z."/>
            <person name="Xiao L."/>
            <person name="Anderson O.D."/>
            <person name="Ouyang S."/>
            <person name="Liang Y."/>
            <person name="Zimin A.V."/>
            <person name="Pertea G."/>
            <person name="Qi P."/>
            <person name="Bennetzen J.L."/>
            <person name="Dai X."/>
            <person name="Dawson M.W."/>
            <person name="Muller H.G."/>
            <person name="Kugler K."/>
            <person name="Rivarola-Duarte L."/>
            <person name="Spannagl M."/>
            <person name="Mayer K.F.X."/>
            <person name="Lu F.H."/>
            <person name="Bevan M.W."/>
            <person name="Leroy P."/>
            <person name="Li P."/>
            <person name="You F.M."/>
            <person name="Sun Q."/>
            <person name="Liu Z."/>
            <person name="Lyons E."/>
            <person name="Wicker T."/>
            <person name="Salzberg S.L."/>
            <person name="Devos K.M."/>
            <person name="Dvorak J."/>
        </authorList>
    </citation>
    <scope>NUCLEOTIDE SEQUENCE [LARGE SCALE GENOMIC DNA]</scope>
    <source>
        <strain evidence="2">cv. AL8/78</strain>
    </source>
</reference>
<reference evidence="2" key="5">
    <citation type="journal article" date="2021" name="G3 (Bethesda)">
        <title>Aegilops tauschii genome assembly Aet v5.0 features greater sequence contiguity and improved annotation.</title>
        <authorList>
            <person name="Wang L."/>
            <person name="Zhu T."/>
            <person name="Rodriguez J.C."/>
            <person name="Deal K.R."/>
            <person name="Dubcovsky J."/>
            <person name="McGuire P.E."/>
            <person name="Lux T."/>
            <person name="Spannagl M."/>
            <person name="Mayer K.F.X."/>
            <person name="Baldrich P."/>
            <person name="Meyers B.C."/>
            <person name="Huo N."/>
            <person name="Gu Y.Q."/>
            <person name="Zhou H."/>
            <person name="Devos K.M."/>
            <person name="Bennetzen J.L."/>
            <person name="Unver T."/>
            <person name="Budak H."/>
            <person name="Gulick P.J."/>
            <person name="Galiba G."/>
            <person name="Kalapos B."/>
            <person name="Nelson D.R."/>
            <person name="Li P."/>
            <person name="You F.M."/>
            <person name="Luo M.C."/>
            <person name="Dvorak J."/>
        </authorList>
    </citation>
    <scope>NUCLEOTIDE SEQUENCE [LARGE SCALE GENOMIC DNA]</scope>
    <source>
        <strain evidence="2">cv. AL8/78</strain>
    </source>
</reference>
<dbReference type="STRING" id="200361.A0A453HJA8"/>
<dbReference type="AlphaFoldDB" id="A0A453HJA8"/>
<evidence type="ECO:0000259" key="1">
    <source>
        <dbReference type="Pfam" id="PF13966"/>
    </source>
</evidence>
<dbReference type="InterPro" id="IPR026960">
    <property type="entry name" value="RVT-Znf"/>
</dbReference>
<dbReference type="Proteomes" id="UP000015105">
    <property type="component" value="Chromosome 4D"/>
</dbReference>
<dbReference type="EnsemblPlants" id="AET4Gv20206100.1">
    <property type="protein sequence ID" value="AET4Gv20206100.1"/>
    <property type="gene ID" value="AET4Gv20206100"/>
</dbReference>
<evidence type="ECO:0000313" key="2">
    <source>
        <dbReference type="EnsemblPlants" id="AET4Gv20206100.1"/>
    </source>
</evidence>
<reference evidence="3" key="1">
    <citation type="journal article" date="2014" name="Science">
        <title>Ancient hybridizations among the ancestral genomes of bread wheat.</title>
        <authorList>
            <consortium name="International Wheat Genome Sequencing Consortium,"/>
            <person name="Marcussen T."/>
            <person name="Sandve S.R."/>
            <person name="Heier L."/>
            <person name="Spannagl M."/>
            <person name="Pfeifer M."/>
            <person name="Jakobsen K.S."/>
            <person name="Wulff B.B."/>
            <person name="Steuernagel B."/>
            <person name="Mayer K.F."/>
            <person name="Olsen O.A."/>
        </authorList>
    </citation>
    <scope>NUCLEOTIDE SEQUENCE [LARGE SCALE GENOMIC DNA]</scope>
    <source>
        <strain evidence="3">cv. AL8/78</strain>
    </source>
</reference>
<feature type="domain" description="Reverse transcriptase zinc-binding" evidence="1">
    <location>
        <begin position="8"/>
        <end position="78"/>
    </location>
</feature>
<accession>A0A453HJA8</accession>
<protein>
    <recommendedName>
        <fullName evidence="1">Reverse transcriptase zinc-binding domain-containing protein</fullName>
    </recommendedName>
</protein>
<name>A0A453HJA8_AEGTS</name>
<proteinExistence type="predicted"/>
<organism evidence="2 3">
    <name type="scientific">Aegilops tauschii subsp. strangulata</name>
    <name type="common">Goatgrass</name>
    <dbReference type="NCBI Taxonomy" id="200361"/>
    <lineage>
        <taxon>Eukaryota</taxon>
        <taxon>Viridiplantae</taxon>
        <taxon>Streptophyta</taxon>
        <taxon>Embryophyta</taxon>
        <taxon>Tracheophyta</taxon>
        <taxon>Spermatophyta</taxon>
        <taxon>Magnoliopsida</taxon>
        <taxon>Liliopsida</taxon>
        <taxon>Poales</taxon>
        <taxon>Poaceae</taxon>
        <taxon>BOP clade</taxon>
        <taxon>Pooideae</taxon>
        <taxon>Triticodae</taxon>
        <taxon>Triticeae</taxon>
        <taxon>Triticinae</taxon>
        <taxon>Aegilops</taxon>
    </lineage>
</organism>
<sequence>RWPSSATYSASSCYKAIFIDACEDPHWRLTWRPWAPLRVKFFLWLAMQDRCWTAERLAHRGLPHEDACALCDQEEETMH</sequence>
<reference evidence="3" key="2">
    <citation type="journal article" date="2017" name="Nat. Plants">
        <title>The Aegilops tauschii genome reveals multiple impacts of transposons.</title>
        <authorList>
            <person name="Zhao G."/>
            <person name="Zou C."/>
            <person name="Li K."/>
            <person name="Wang K."/>
            <person name="Li T."/>
            <person name="Gao L."/>
            <person name="Zhang X."/>
            <person name="Wang H."/>
            <person name="Yang Z."/>
            <person name="Liu X."/>
            <person name="Jiang W."/>
            <person name="Mao L."/>
            <person name="Kong X."/>
            <person name="Jiao Y."/>
            <person name="Jia J."/>
        </authorList>
    </citation>
    <scope>NUCLEOTIDE SEQUENCE [LARGE SCALE GENOMIC DNA]</scope>
    <source>
        <strain evidence="3">cv. AL8/78</strain>
    </source>
</reference>
<dbReference type="Gramene" id="AET4Gv20206100.1">
    <property type="protein sequence ID" value="AET4Gv20206100.1"/>
    <property type="gene ID" value="AET4Gv20206100"/>
</dbReference>